<sequence length="549" mass="61404">MKRLVLILILTLSLGSSFAKERTSEEKLAIARSYLIKNHSFSRVKSQNKILELKTLDALSVLGYSNGGFVIVSNDDTNAPVLGYSDKKTNLESPDLMWYLNAANQALQSRTASSTALESKEPIDPLLKTRWGQDTPYNNLCPTERENEKAIYPTGCVATAMAQVMYYHQYPEKGTGNITYSFQDRILSADFNNTYYQWNLMTPTYKKGEYSDESALAVATLMYQCGVSIKMQYNTGGSGAYSYNAATALRKNFGYHKNLQIHYRDYYTTKEWINKVYDELKTGRPIIYTGVDESNGGHCFVLDGFDQNNFVHVNWGWDGVNDGYYDIALLNPTGNKFSTGQTMLSGVDKPSADIKHHSEIVSEDNFKVTKLGSTRLLINDGKYANLSDQDFTGLLGVVLEGNGKQYVLLSQENKNVPNMYYLTKASSNMCLLPSDLADGSYRIYPASKDDTDDYWEPVHISEGNNNSYILVKSDNSIALTAVTDADWHGTTGINSLFYNAGETSPYTYVYNAEGQLVCKMKTSEFQKNNIPGNGLFILKCGNKTMKIVK</sequence>
<dbReference type="AlphaFoldDB" id="A0A6G1U4G5"/>
<dbReference type="Pfam" id="PF13734">
    <property type="entry name" value="Inhibitor_I69"/>
    <property type="match status" value="1"/>
</dbReference>
<evidence type="ECO:0000313" key="10">
    <source>
        <dbReference type="Proteomes" id="UP000480425"/>
    </source>
</evidence>
<dbReference type="Pfam" id="PF01640">
    <property type="entry name" value="Peptidase_C10"/>
    <property type="match status" value="1"/>
</dbReference>
<feature type="domain" description="Spi protease inhibitor" evidence="8">
    <location>
        <begin position="25"/>
        <end position="97"/>
    </location>
</feature>
<dbReference type="Gene3D" id="3.90.70.50">
    <property type="entry name" value="Peptidase C10, streptopain"/>
    <property type="match status" value="1"/>
</dbReference>
<dbReference type="OrthoDB" id="2235251at2"/>
<organism evidence="9 10">
    <name type="scientific">Segatella copri</name>
    <dbReference type="NCBI Taxonomy" id="165179"/>
    <lineage>
        <taxon>Bacteria</taxon>
        <taxon>Pseudomonadati</taxon>
        <taxon>Bacteroidota</taxon>
        <taxon>Bacteroidia</taxon>
        <taxon>Bacteroidales</taxon>
        <taxon>Prevotellaceae</taxon>
        <taxon>Segatella</taxon>
    </lineage>
</organism>
<feature type="signal peptide" evidence="7">
    <location>
        <begin position="1"/>
        <end position="19"/>
    </location>
</feature>
<evidence type="ECO:0000256" key="4">
    <source>
        <dbReference type="ARBA" id="ARBA00022801"/>
    </source>
</evidence>
<evidence type="ECO:0000256" key="5">
    <source>
        <dbReference type="ARBA" id="ARBA00022807"/>
    </source>
</evidence>
<feature type="active site" description="Nucleophile" evidence="6">
    <location>
        <position position="156"/>
    </location>
</feature>
<dbReference type="InterPro" id="IPR038765">
    <property type="entry name" value="Papain-like_cys_pep_sf"/>
</dbReference>
<protein>
    <recommendedName>
        <fullName evidence="8">Spi protease inhibitor domain-containing protein</fullName>
    </recommendedName>
</protein>
<feature type="active site" description="Proton acceptor" evidence="6">
    <location>
        <position position="298"/>
    </location>
</feature>
<evidence type="ECO:0000256" key="7">
    <source>
        <dbReference type="SAM" id="SignalP"/>
    </source>
</evidence>
<dbReference type="InterPro" id="IPR025896">
    <property type="entry name" value="Spi_Prtas-inh"/>
</dbReference>
<evidence type="ECO:0000256" key="1">
    <source>
        <dbReference type="ARBA" id="ARBA00009693"/>
    </source>
</evidence>
<dbReference type="SUPFAM" id="SSF54001">
    <property type="entry name" value="Cysteine proteinases"/>
    <property type="match status" value="1"/>
</dbReference>
<evidence type="ECO:0000256" key="6">
    <source>
        <dbReference type="PIRSR" id="PIRSR600200-1"/>
    </source>
</evidence>
<dbReference type="Gene3D" id="3.30.910.30">
    <property type="entry name" value="Peptidase C10 family"/>
    <property type="match status" value="1"/>
</dbReference>
<dbReference type="GO" id="GO:0006508">
    <property type="term" value="P:proteolysis"/>
    <property type="evidence" value="ECO:0007669"/>
    <property type="project" value="UniProtKB-KW"/>
</dbReference>
<feature type="chain" id="PRO_5026075248" description="Spi protease inhibitor domain-containing protein" evidence="7">
    <location>
        <begin position="20"/>
        <end position="549"/>
    </location>
</feature>
<accession>A0A6G1U4G5</accession>
<dbReference type="GO" id="GO:0008234">
    <property type="term" value="F:cysteine-type peptidase activity"/>
    <property type="evidence" value="ECO:0007669"/>
    <property type="project" value="UniProtKB-KW"/>
</dbReference>
<evidence type="ECO:0000259" key="8">
    <source>
        <dbReference type="Pfam" id="PF13734"/>
    </source>
</evidence>
<keyword evidence="4" id="KW-0378">Hydrolase</keyword>
<proteinExistence type="inferred from homology"/>
<evidence type="ECO:0000256" key="2">
    <source>
        <dbReference type="ARBA" id="ARBA00022670"/>
    </source>
</evidence>
<dbReference type="PRINTS" id="PR00797">
    <property type="entry name" value="STREPTOPAIN"/>
</dbReference>
<name>A0A6G1U4G5_9BACT</name>
<reference evidence="9 10" key="1">
    <citation type="submission" date="2019-09" db="EMBL/GenBank/DDBJ databases">
        <title>Distinct polysaccharide growth profiles of human intestinal Prevotella copri isolates.</title>
        <authorList>
            <person name="Fehlner-Peach H."/>
            <person name="Magnabosco C."/>
            <person name="Raghavan V."/>
            <person name="Scher J.U."/>
            <person name="Tett A."/>
            <person name="Cox L.M."/>
            <person name="Gottsegen C."/>
            <person name="Watters A."/>
            <person name="Wiltshire- Gordon J.D."/>
            <person name="Segata N."/>
            <person name="Bonneau R."/>
            <person name="Littman D.R."/>
        </authorList>
    </citation>
    <scope>NUCLEOTIDE SEQUENCE [LARGE SCALE GENOMIC DNA]</scope>
    <source>
        <strain evidence="10">iA622</strain>
    </source>
</reference>
<comment type="similarity">
    <text evidence="1">Belongs to the peptidase C10 family.</text>
</comment>
<dbReference type="EMBL" id="VZCB01000089">
    <property type="protein sequence ID" value="MQN81718.1"/>
    <property type="molecule type" value="Genomic_DNA"/>
</dbReference>
<dbReference type="RefSeq" id="WP_153125123.1">
    <property type="nucleotide sequence ID" value="NZ_VZCB01000089.1"/>
</dbReference>
<keyword evidence="2" id="KW-0645">Protease</keyword>
<dbReference type="InterPro" id="IPR044934">
    <property type="entry name" value="Streptopain_sf"/>
</dbReference>
<dbReference type="Proteomes" id="UP000480425">
    <property type="component" value="Unassembled WGS sequence"/>
</dbReference>
<keyword evidence="5" id="KW-0788">Thiol protease</keyword>
<dbReference type="InterPro" id="IPR000200">
    <property type="entry name" value="Peptidase_C10"/>
</dbReference>
<evidence type="ECO:0000313" key="9">
    <source>
        <dbReference type="EMBL" id="MQN81718.1"/>
    </source>
</evidence>
<gene>
    <name evidence="9" type="ORF">F7D73_12330</name>
</gene>
<keyword evidence="3 7" id="KW-0732">Signal</keyword>
<comment type="caution">
    <text evidence="9">The sequence shown here is derived from an EMBL/GenBank/DDBJ whole genome shotgun (WGS) entry which is preliminary data.</text>
</comment>
<evidence type="ECO:0000256" key="3">
    <source>
        <dbReference type="ARBA" id="ARBA00022729"/>
    </source>
</evidence>